<evidence type="ECO:0000259" key="1">
    <source>
        <dbReference type="PROSITE" id="PS50181"/>
    </source>
</evidence>
<dbReference type="CDD" id="cd22160">
    <property type="entry name" value="F-box_AtFBL13-like"/>
    <property type="match status" value="1"/>
</dbReference>
<dbReference type="Proteomes" id="UP000315295">
    <property type="component" value="Unassembled WGS sequence"/>
</dbReference>
<gene>
    <name evidence="2" type="ORF">C1H46_015594</name>
</gene>
<dbReference type="InterPro" id="IPR055357">
    <property type="entry name" value="LRR_At1g61320_AtMIF1"/>
</dbReference>
<comment type="caution">
    <text evidence="2">The sequence shown here is derived from an EMBL/GenBank/DDBJ whole genome shotgun (WGS) entry which is preliminary data.</text>
</comment>
<proteinExistence type="predicted"/>
<dbReference type="Gene3D" id="3.80.10.10">
    <property type="entry name" value="Ribonuclease Inhibitor"/>
    <property type="match status" value="1"/>
</dbReference>
<dbReference type="Pfam" id="PF00646">
    <property type="entry name" value="F-box"/>
    <property type="match status" value="1"/>
</dbReference>
<reference evidence="2 3" key="1">
    <citation type="journal article" date="2019" name="G3 (Bethesda)">
        <title>Sequencing of a Wild Apple (Malus baccata) Genome Unravels the Differences Between Cultivated and Wild Apple Species Regarding Disease Resistance and Cold Tolerance.</title>
        <authorList>
            <person name="Chen X."/>
        </authorList>
    </citation>
    <scope>NUCLEOTIDE SEQUENCE [LARGE SCALE GENOMIC DNA]</scope>
    <source>
        <strain evidence="3">cv. Shandingzi</strain>
        <tissue evidence="2">Leaves</tissue>
    </source>
</reference>
<dbReference type="PANTHER" id="PTHR34145:SF68">
    <property type="entry name" value="FBD DOMAIN-CONTAINING PROTEIN"/>
    <property type="match status" value="1"/>
</dbReference>
<dbReference type="Pfam" id="PF23622">
    <property type="entry name" value="LRR_At1g61320_AtMIF1"/>
    <property type="match status" value="1"/>
</dbReference>
<keyword evidence="3" id="KW-1185">Reference proteome</keyword>
<dbReference type="SMART" id="SM00256">
    <property type="entry name" value="FBOX"/>
    <property type="match status" value="1"/>
</dbReference>
<dbReference type="PANTHER" id="PTHR34145">
    <property type="entry name" value="OS02G0105600 PROTEIN"/>
    <property type="match status" value="1"/>
</dbReference>
<dbReference type="SUPFAM" id="SSF52047">
    <property type="entry name" value="RNI-like"/>
    <property type="match status" value="1"/>
</dbReference>
<dbReference type="PROSITE" id="PS50181">
    <property type="entry name" value="FBOX"/>
    <property type="match status" value="1"/>
</dbReference>
<dbReference type="InterPro" id="IPR036047">
    <property type="entry name" value="F-box-like_dom_sf"/>
</dbReference>
<accession>A0A540MK14</accession>
<dbReference type="STRING" id="106549.A0A540MK14"/>
<dbReference type="InterPro" id="IPR053781">
    <property type="entry name" value="F-box_AtFBL13-like"/>
</dbReference>
<evidence type="ECO:0000313" key="2">
    <source>
        <dbReference type="EMBL" id="TQD98779.1"/>
    </source>
</evidence>
<dbReference type="InterPro" id="IPR001810">
    <property type="entry name" value="F-box_dom"/>
</dbReference>
<dbReference type="AlphaFoldDB" id="A0A540MK14"/>
<dbReference type="EMBL" id="VIEB01000247">
    <property type="protein sequence ID" value="TQD98779.1"/>
    <property type="molecule type" value="Genomic_DNA"/>
</dbReference>
<protein>
    <recommendedName>
        <fullName evidence="1">F-box domain-containing protein</fullName>
    </recommendedName>
</protein>
<name>A0A540MK14_MALBA</name>
<dbReference type="SUPFAM" id="SSF81383">
    <property type="entry name" value="F-box domain"/>
    <property type="match status" value="1"/>
</dbReference>
<dbReference type="Gene3D" id="1.20.1280.50">
    <property type="match status" value="1"/>
</dbReference>
<organism evidence="2 3">
    <name type="scientific">Malus baccata</name>
    <name type="common">Siberian crab apple</name>
    <name type="synonym">Pyrus baccata</name>
    <dbReference type="NCBI Taxonomy" id="106549"/>
    <lineage>
        <taxon>Eukaryota</taxon>
        <taxon>Viridiplantae</taxon>
        <taxon>Streptophyta</taxon>
        <taxon>Embryophyta</taxon>
        <taxon>Tracheophyta</taxon>
        <taxon>Spermatophyta</taxon>
        <taxon>Magnoliopsida</taxon>
        <taxon>eudicotyledons</taxon>
        <taxon>Gunneridae</taxon>
        <taxon>Pentapetalae</taxon>
        <taxon>rosids</taxon>
        <taxon>fabids</taxon>
        <taxon>Rosales</taxon>
        <taxon>Rosaceae</taxon>
        <taxon>Amygdaloideae</taxon>
        <taxon>Maleae</taxon>
        <taxon>Malus</taxon>
    </lineage>
</organism>
<dbReference type="InterPro" id="IPR032675">
    <property type="entry name" value="LRR_dom_sf"/>
</dbReference>
<feature type="domain" description="F-box" evidence="1">
    <location>
        <begin position="101"/>
        <end position="149"/>
    </location>
</feature>
<dbReference type="InterPro" id="IPR053772">
    <property type="entry name" value="At1g61320/At1g61330-like"/>
</dbReference>
<sequence>MPFIFFNIYTLQTIKQILKVLSSSFHLLCRLPFPLAFLLILSSSSPAAGASPGSILIFSRISRSIKLKAYLFNLEARRQTETRKKNLGKNGRNRGTDYNLVDRISWLPDEVLVSILSRLPLKEAAATSILSRQWRYVWASTMTLVFDSEFDIYPFHRFYEIKPELRDQETHRYIDWVNHVVEHHTGTTIERFRACFHLDYRYSSSIDKWIHIARKKQVQILELDFHARARENYYTFSEELLGINQVSASKLKHSYPEIPSVRFCGYNTGFKFLKALCVRKVSVSQEILEYFLSNCPLLERLTVGYTTKKLVNLRVVGPSIALKYLVIESCPGLHSIEISGVNLVSFSYCGTAINLLLSKVPFLVEVSISEEPVKNSSDHRHRVWGIHYLVSHRSIVLPFTQLSCCLAQLEILEVDIVGAVYNDSYTFPILANLKHLKLLIGANYYWDLDHLSSFMKACPYLKRLVLKVNRPTCGERKEIAKVAKCPHNYLKVVEIVGYRAHACVIQHVMFLMESIVELEKIVIDPVRHWCWPRGTDGGREEPDLEAKAREHAMQHLKQRVPSTVEFVCL</sequence>
<evidence type="ECO:0000313" key="3">
    <source>
        <dbReference type="Proteomes" id="UP000315295"/>
    </source>
</evidence>